<evidence type="ECO:0000256" key="1">
    <source>
        <dbReference type="SAM" id="SignalP"/>
    </source>
</evidence>
<dbReference type="Proteomes" id="UP001212498">
    <property type="component" value="Unassembled WGS sequence"/>
</dbReference>
<dbReference type="InterPro" id="IPR005135">
    <property type="entry name" value="Endo/exonuclease/phosphatase"/>
</dbReference>
<dbReference type="EMBL" id="JAPNUD010000243">
    <property type="protein sequence ID" value="MDA0646983.1"/>
    <property type="molecule type" value="Genomic_DNA"/>
</dbReference>
<dbReference type="Pfam" id="PF03372">
    <property type="entry name" value="Exo_endo_phos"/>
    <property type="match status" value="1"/>
</dbReference>
<comment type="caution">
    <text evidence="3">The sequence shown here is derived from an EMBL/GenBank/DDBJ whole genome shotgun (WGS) entry which is preliminary data.</text>
</comment>
<organism evidence="3 4">
    <name type="scientific">Nonomuraea ferruginea</name>
    <dbReference type="NCBI Taxonomy" id="46174"/>
    <lineage>
        <taxon>Bacteria</taxon>
        <taxon>Bacillati</taxon>
        <taxon>Actinomycetota</taxon>
        <taxon>Actinomycetes</taxon>
        <taxon>Streptosporangiales</taxon>
        <taxon>Streptosporangiaceae</taxon>
        <taxon>Nonomuraea</taxon>
    </lineage>
</organism>
<evidence type="ECO:0000313" key="4">
    <source>
        <dbReference type="Proteomes" id="UP001212498"/>
    </source>
</evidence>
<evidence type="ECO:0000259" key="2">
    <source>
        <dbReference type="Pfam" id="PF03372"/>
    </source>
</evidence>
<protein>
    <recommendedName>
        <fullName evidence="2">Endonuclease/exonuclease/phosphatase domain-containing protein</fullName>
    </recommendedName>
</protein>
<evidence type="ECO:0000313" key="3">
    <source>
        <dbReference type="EMBL" id="MDA0646983.1"/>
    </source>
</evidence>
<keyword evidence="4" id="KW-1185">Reference proteome</keyword>
<dbReference type="InterPro" id="IPR036691">
    <property type="entry name" value="Endo/exonu/phosph_ase_sf"/>
</dbReference>
<dbReference type="RefSeq" id="WP_271280089.1">
    <property type="nucleotide sequence ID" value="NZ_BAABFD010000028.1"/>
</dbReference>
<reference evidence="3 4" key="1">
    <citation type="submission" date="2022-11" db="EMBL/GenBank/DDBJ databases">
        <title>Nonomuraea corallina sp. nov., a new species of the genus Nonomuraea isolated from sea side sediment in Thai sea.</title>
        <authorList>
            <person name="Ngamcharungchit C."/>
            <person name="Matsumoto A."/>
            <person name="Suriyachadkun C."/>
            <person name="Panbangred W."/>
            <person name="Inahashi Y."/>
            <person name="Intra B."/>
        </authorList>
    </citation>
    <scope>NUCLEOTIDE SEQUENCE [LARGE SCALE GENOMIC DNA]</scope>
    <source>
        <strain evidence="3 4">DSM 43553</strain>
    </source>
</reference>
<proteinExistence type="predicted"/>
<sequence length="274" mass="29325">MPCHASLRILAAGLLAATCFAGPASAEAAARPVRVLQFNLCNSGHAPCWGEKPGPDGTRAARTMSKVVSVFKSLNPRPSVVVMNEVCSSDLASMKIRLGLDGDSFFTVYKNSAKYTCGGSRNGGGSYGSAILTEAPLRRPYSAYRLEKRFTKQDGSSERRVMGCRKEPAFTVCTGHLSVSTVAVAEAQCRELMSGGRKLAGRGPLIVSGDLNLRWNRPAEQAALKRCLGSGYTRKSDGNRQHVIARDSGHGFVRTGTISMGSYSDHDAFWADLS</sequence>
<gene>
    <name evidence="3" type="ORF">OUY24_40705</name>
</gene>
<feature type="chain" id="PRO_5047333818" description="Endonuclease/exonuclease/phosphatase domain-containing protein" evidence="1">
    <location>
        <begin position="27"/>
        <end position="274"/>
    </location>
</feature>
<dbReference type="SUPFAM" id="SSF56219">
    <property type="entry name" value="DNase I-like"/>
    <property type="match status" value="1"/>
</dbReference>
<name>A0ABT4TCY2_9ACTN</name>
<keyword evidence="1" id="KW-0732">Signal</keyword>
<accession>A0ABT4TCY2</accession>
<dbReference type="Gene3D" id="3.60.10.10">
    <property type="entry name" value="Endonuclease/exonuclease/phosphatase"/>
    <property type="match status" value="1"/>
</dbReference>
<feature type="signal peptide" evidence="1">
    <location>
        <begin position="1"/>
        <end position="26"/>
    </location>
</feature>
<feature type="domain" description="Endonuclease/exonuclease/phosphatase" evidence="2">
    <location>
        <begin position="37"/>
        <end position="214"/>
    </location>
</feature>